<organism evidence="3 4">
    <name type="scientific">Allocoleopsis franciscana PCC 7113</name>
    <dbReference type="NCBI Taxonomy" id="1173027"/>
    <lineage>
        <taxon>Bacteria</taxon>
        <taxon>Bacillati</taxon>
        <taxon>Cyanobacteriota</taxon>
        <taxon>Cyanophyceae</taxon>
        <taxon>Coleofasciculales</taxon>
        <taxon>Coleofasciculaceae</taxon>
        <taxon>Allocoleopsis</taxon>
        <taxon>Allocoleopsis franciscana</taxon>
    </lineage>
</organism>
<dbReference type="eggNOG" id="ENOG50333TC">
    <property type="taxonomic scope" value="Bacteria"/>
</dbReference>
<dbReference type="HOGENOM" id="CLU_843874_0_0_3"/>
<gene>
    <name evidence="3" type="ORF">Mic7113_0060</name>
</gene>
<accession>K9W706</accession>
<reference evidence="3 4" key="1">
    <citation type="submission" date="2012-06" db="EMBL/GenBank/DDBJ databases">
        <title>Finished chromosome of genome of Microcoleus sp. PCC 7113.</title>
        <authorList>
            <consortium name="US DOE Joint Genome Institute"/>
            <person name="Gugger M."/>
            <person name="Coursin T."/>
            <person name="Rippka R."/>
            <person name="Tandeau De Marsac N."/>
            <person name="Huntemann M."/>
            <person name="Wei C.-L."/>
            <person name="Han J."/>
            <person name="Detter J.C."/>
            <person name="Han C."/>
            <person name="Tapia R."/>
            <person name="Chen A."/>
            <person name="Kyrpides N."/>
            <person name="Mavromatis K."/>
            <person name="Markowitz V."/>
            <person name="Szeto E."/>
            <person name="Ivanova N."/>
            <person name="Pagani I."/>
            <person name="Pati A."/>
            <person name="Goodwin L."/>
            <person name="Nordberg H.P."/>
            <person name="Cantor M.N."/>
            <person name="Hua S.X."/>
            <person name="Woyke T."/>
            <person name="Kerfeld C.A."/>
        </authorList>
    </citation>
    <scope>NUCLEOTIDE SEQUENCE [LARGE SCALE GENOMIC DNA]</scope>
    <source>
        <strain evidence="3 4">PCC 7113</strain>
    </source>
</reference>
<dbReference type="KEGG" id="mic:Mic7113_0060"/>
<sequence>MTQPNQKPTAYTPVAERSHSDPPGLWAIVVLSSLVIHLFAFGMLRLWMMVRLNHFPAARIFIPIDVIAVASEGQISLPPTPATTSTITQNPPSANTPTNSVPNTPASSSSVPSNSPQTKETTASGTTNSSPSKGVPIATNSPTTKPAQNQSPETPKPSRSPTPTPSNNQPSGTQTPSSNPNSPGNQGNQTNGSTPSPSPSPFASTGSPAGQNSSNSKQGGGFIVALGRLEPVSNAQDVLHINDGDKLATCESDSNPLPSDYLTPLGITLDKALPLKVEVLIDNLGKATLLRLLPQALPQNLSAPQAEQLAKKLVEQQQCTPTQMAGKPVYRDYSLTLTISPTQN</sequence>
<evidence type="ECO:0000313" key="4">
    <source>
        <dbReference type="Proteomes" id="UP000010471"/>
    </source>
</evidence>
<dbReference type="STRING" id="1173027.Mic7113_0060"/>
<feature type="compositionally biased region" description="Polar residues" evidence="1">
    <location>
        <begin position="119"/>
        <end position="150"/>
    </location>
</feature>
<evidence type="ECO:0000313" key="3">
    <source>
        <dbReference type="EMBL" id="AFZ16003.1"/>
    </source>
</evidence>
<protein>
    <submittedName>
        <fullName evidence="3">Uncharacterized protein</fullName>
    </submittedName>
</protein>
<feature type="transmembrane region" description="Helical" evidence="2">
    <location>
        <begin position="24"/>
        <end position="44"/>
    </location>
</feature>
<feature type="region of interest" description="Disordered" evidence="1">
    <location>
        <begin position="1"/>
        <end position="20"/>
    </location>
</feature>
<dbReference type="RefSeq" id="WP_015180167.1">
    <property type="nucleotide sequence ID" value="NC_019738.1"/>
</dbReference>
<evidence type="ECO:0000256" key="1">
    <source>
        <dbReference type="SAM" id="MobiDB-lite"/>
    </source>
</evidence>
<dbReference type="AlphaFoldDB" id="K9W706"/>
<feature type="compositionally biased region" description="Pro residues" evidence="1">
    <location>
        <begin position="154"/>
        <end position="164"/>
    </location>
</feature>
<dbReference type="EMBL" id="CP003630">
    <property type="protein sequence ID" value="AFZ16003.1"/>
    <property type="molecule type" value="Genomic_DNA"/>
</dbReference>
<keyword evidence="2" id="KW-0472">Membrane</keyword>
<evidence type="ECO:0000256" key="2">
    <source>
        <dbReference type="SAM" id="Phobius"/>
    </source>
</evidence>
<name>K9W706_9CYAN</name>
<feature type="compositionally biased region" description="Low complexity" evidence="1">
    <location>
        <begin position="165"/>
        <end position="217"/>
    </location>
</feature>
<dbReference type="OrthoDB" id="468569at2"/>
<feature type="compositionally biased region" description="Low complexity" evidence="1">
    <location>
        <begin position="88"/>
        <end position="118"/>
    </location>
</feature>
<feature type="region of interest" description="Disordered" evidence="1">
    <location>
        <begin position="79"/>
        <end position="219"/>
    </location>
</feature>
<keyword evidence="4" id="KW-1185">Reference proteome</keyword>
<proteinExistence type="predicted"/>
<keyword evidence="2" id="KW-0812">Transmembrane</keyword>
<keyword evidence="2" id="KW-1133">Transmembrane helix</keyword>
<dbReference type="Proteomes" id="UP000010471">
    <property type="component" value="Chromosome"/>
</dbReference>